<dbReference type="PANTHER" id="PTHR42949">
    <property type="entry name" value="ANAEROBIC GLYCEROL-3-PHOSPHATE DEHYDROGENASE SUBUNIT B"/>
    <property type="match status" value="1"/>
</dbReference>
<dbReference type="Pfam" id="PF07992">
    <property type="entry name" value="Pyr_redox_2"/>
    <property type="match status" value="1"/>
</dbReference>
<dbReference type="PANTHER" id="PTHR42949:SF3">
    <property type="entry name" value="ANAEROBIC GLYCEROL-3-PHOSPHATE DEHYDROGENASE SUBUNIT B"/>
    <property type="match status" value="1"/>
</dbReference>
<dbReference type="InterPro" id="IPR036188">
    <property type="entry name" value="FAD/NAD-bd_sf"/>
</dbReference>
<name>A0A3B0S5E4_9ZZZZ</name>
<keyword evidence="1" id="KW-0560">Oxidoreductase</keyword>
<dbReference type="Gene3D" id="3.40.50.720">
    <property type="entry name" value="NAD(P)-binding Rossmann-like Domain"/>
    <property type="match status" value="1"/>
</dbReference>
<organism evidence="3">
    <name type="scientific">hydrothermal vent metagenome</name>
    <dbReference type="NCBI Taxonomy" id="652676"/>
    <lineage>
        <taxon>unclassified sequences</taxon>
        <taxon>metagenomes</taxon>
        <taxon>ecological metagenomes</taxon>
    </lineage>
</organism>
<reference evidence="3" key="1">
    <citation type="submission" date="2018-06" db="EMBL/GenBank/DDBJ databases">
        <authorList>
            <person name="Zhirakovskaya E."/>
        </authorList>
    </citation>
    <scope>NUCLEOTIDE SEQUENCE</scope>
</reference>
<dbReference type="InterPro" id="IPR051691">
    <property type="entry name" value="Metab_Enz_Cyan_OpOx_G3PDH"/>
</dbReference>
<evidence type="ECO:0000259" key="2">
    <source>
        <dbReference type="Pfam" id="PF07992"/>
    </source>
</evidence>
<evidence type="ECO:0000256" key="1">
    <source>
        <dbReference type="ARBA" id="ARBA00023002"/>
    </source>
</evidence>
<accession>A0A3B0S5E4</accession>
<dbReference type="SUPFAM" id="SSF51905">
    <property type="entry name" value="FAD/NAD(P)-binding domain"/>
    <property type="match status" value="1"/>
</dbReference>
<protein>
    <submittedName>
        <fullName evidence="3">Heterodisulfide reductase subunit A like protein HTH_1881</fullName>
    </submittedName>
</protein>
<dbReference type="Gene3D" id="3.50.50.60">
    <property type="entry name" value="FAD/NAD(P)-binding domain"/>
    <property type="match status" value="2"/>
</dbReference>
<proteinExistence type="predicted"/>
<dbReference type="AlphaFoldDB" id="A0A3B0S5E4"/>
<dbReference type="InterPro" id="IPR023753">
    <property type="entry name" value="FAD/NAD-binding_dom"/>
</dbReference>
<evidence type="ECO:0000313" key="3">
    <source>
        <dbReference type="EMBL" id="VAV99102.1"/>
    </source>
</evidence>
<dbReference type="PRINTS" id="PR00411">
    <property type="entry name" value="PNDRDTASEI"/>
</dbReference>
<feature type="domain" description="FAD/NAD(P)-binding" evidence="2">
    <location>
        <begin position="5"/>
        <end position="126"/>
    </location>
</feature>
<dbReference type="EMBL" id="UOEK01000155">
    <property type="protein sequence ID" value="VAV99102.1"/>
    <property type="molecule type" value="Genomic_DNA"/>
</dbReference>
<sequence>MPSDRVVVIGAGPAGLEAARLAAELGSPVTLVEKMGVAGGMPVHSDYAALTHHFRSASDAMGEMVGAVTSNELIEMRVGTEVTSVEGELGNFAVTLTSNGAEESISAGAIILATGFKHFDPGRETQQYQYYELPDVITIAEAEKMLKDENFVTPSTGKPPERVAFIQCVGSRDRQIGNEYCSKVCCGISSKQAIEIREMVPDARVFIFYIDMRMYGYWENEIYWPAQEQHKVNYVKGIITEILPKNGRLVVRGEDTTMGRPMEVPMDMVILAVGMEPSAGTTAMSGILNLPTNKYGFVETAHDILDTVTTTVPGIFATGAATGPADLDDSISSAGAAAAKAVALLRSAAVSV</sequence>
<gene>
    <name evidence="3" type="ORF">MNBD_ACTINO02-2028</name>
</gene>
<dbReference type="PRINTS" id="PR00368">
    <property type="entry name" value="FADPNR"/>
</dbReference>
<dbReference type="GO" id="GO:0016491">
    <property type="term" value="F:oxidoreductase activity"/>
    <property type="evidence" value="ECO:0007669"/>
    <property type="project" value="UniProtKB-KW"/>
</dbReference>